<dbReference type="OrthoDB" id="1081286at2"/>
<dbReference type="HOGENOM" id="CLU_168969_0_0_10"/>
<keyword evidence="1" id="KW-1133">Transmembrane helix</keyword>
<keyword evidence="1" id="KW-0812">Transmembrane</keyword>
<protein>
    <submittedName>
        <fullName evidence="2">Uncharacterized protein</fullName>
    </submittedName>
</protein>
<reference evidence="2 3" key="1">
    <citation type="submission" date="2011-02" db="EMBL/GenBank/DDBJ databases">
        <authorList>
            <person name="Weinstock G."/>
            <person name="Sodergren E."/>
            <person name="Clifton S."/>
            <person name="Fulton L."/>
            <person name="Fulton B."/>
            <person name="Courtney L."/>
            <person name="Fronick C."/>
            <person name="Harrison M."/>
            <person name="Strong C."/>
            <person name="Farmer C."/>
            <person name="Delahaunty K."/>
            <person name="Markovic C."/>
            <person name="Hall O."/>
            <person name="Minx P."/>
            <person name="Tomlinson C."/>
            <person name="Mitreva M."/>
            <person name="Hou S."/>
            <person name="Chen J."/>
            <person name="Wollam A."/>
            <person name="Pepin K.H."/>
            <person name="Johnson M."/>
            <person name="Bhonagiri V."/>
            <person name="Zhang X."/>
            <person name="Suruliraj S."/>
            <person name="Warren W."/>
            <person name="Chinwalla A."/>
            <person name="Mardis E.R."/>
            <person name="Wilson R.K."/>
        </authorList>
    </citation>
    <scope>NUCLEOTIDE SEQUENCE [LARGE SCALE GENOMIC DNA]</scope>
    <source>
        <strain evidence="2 3">YIT 11841</strain>
    </source>
</reference>
<keyword evidence="3" id="KW-1185">Reference proteome</keyword>
<evidence type="ECO:0000313" key="3">
    <source>
        <dbReference type="Proteomes" id="UP000005546"/>
    </source>
</evidence>
<sequence>MDREEIEKLIEETARKERAKKGVSVEKVRSMLNVIFLLCAVVGLILYFAWPDNRLAGMAVIGAGLCFKIIEFFLRFLF</sequence>
<organism evidence="2 3">
    <name type="scientific">Paraprevotella xylaniphila YIT 11841</name>
    <dbReference type="NCBI Taxonomy" id="762982"/>
    <lineage>
        <taxon>Bacteria</taxon>
        <taxon>Pseudomonadati</taxon>
        <taxon>Bacteroidota</taxon>
        <taxon>Bacteroidia</taxon>
        <taxon>Bacteroidales</taxon>
        <taxon>Prevotellaceae</taxon>
        <taxon>Paraprevotella</taxon>
    </lineage>
</organism>
<evidence type="ECO:0000313" key="2">
    <source>
        <dbReference type="EMBL" id="EGG53734.1"/>
    </source>
</evidence>
<comment type="caution">
    <text evidence="2">The sequence shown here is derived from an EMBL/GenBank/DDBJ whole genome shotgun (WGS) entry which is preliminary data.</text>
</comment>
<feature type="transmembrane region" description="Helical" evidence="1">
    <location>
        <begin position="30"/>
        <end position="50"/>
    </location>
</feature>
<feature type="transmembrane region" description="Helical" evidence="1">
    <location>
        <begin position="56"/>
        <end position="77"/>
    </location>
</feature>
<name>F3QUS2_9BACT</name>
<dbReference type="EMBL" id="AFBR01000053">
    <property type="protein sequence ID" value="EGG53734.1"/>
    <property type="molecule type" value="Genomic_DNA"/>
</dbReference>
<proteinExistence type="predicted"/>
<dbReference type="RefSeq" id="WP_008627481.1">
    <property type="nucleotide sequence ID" value="NZ_GL883853.1"/>
</dbReference>
<dbReference type="AlphaFoldDB" id="F3QUS2"/>
<keyword evidence="1" id="KW-0472">Membrane</keyword>
<gene>
    <name evidence="2" type="ORF">HMPREF9442_01945</name>
</gene>
<dbReference type="STRING" id="762982.HMPREF9442_01945"/>
<dbReference type="Proteomes" id="UP000005546">
    <property type="component" value="Unassembled WGS sequence"/>
</dbReference>
<accession>F3QUS2</accession>
<evidence type="ECO:0000256" key="1">
    <source>
        <dbReference type="SAM" id="Phobius"/>
    </source>
</evidence>